<dbReference type="EMBL" id="SJWY01000177">
    <property type="protein sequence ID" value="TDE71163.1"/>
    <property type="molecule type" value="Genomic_DNA"/>
</dbReference>
<accession>A0A4R5G3Q2</accession>
<sequence length="54" mass="6026">MIDDIIPELNDLQTLVSVALVDDNLNTSQAILRVIGQKIPRLIEILEELDNGKI</sequence>
<name>A0A4R5G3Q2_9STRE</name>
<keyword evidence="1" id="KW-0282">Flagellum</keyword>
<keyword evidence="1" id="KW-0969">Cilium</keyword>
<organism evidence="1 2">
    <name type="scientific">Streptococcus vicugnae</name>
    <dbReference type="NCBI Taxonomy" id="2740579"/>
    <lineage>
        <taxon>Bacteria</taxon>
        <taxon>Bacillati</taxon>
        <taxon>Bacillota</taxon>
        <taxon>Bacilli</taxon>
        <taxon>Lactobacillales</taxon>
        <taxon>Streptococcaceae</taxon>
        <taxon>Streptococcus</taxon>
    </lineage>
</organism>
<dbReference type="RefSeq" id="WP_132869815.1">
    <property type="nucleotide sequence ID" value="NZ_SJWY01000177.1"/>
</dbReference>
<keyword evidence="2" id="KW-1185">Reference proteome</keyword>
<evidence type="ECO:0000313" key="2">
    <source>
        <dbReference type="Proteomes" id="UP000295231"/>
    </source>
</evidence>
<reference evidence="1 2" key="1">
    <citation type="submission" date="2019-03" db="EMBL/GenBank/DDBJ databases">
        <authorList>
            <person name="Fan P."/>
        </authorList>
    </citation>
    <scope>NUCLEOTIDE SEQUENCE [LARGE SCALE GENOMIC DNA]</scope>
    <source>
        <strain evidence="1 2">KCJ4950</strain>
    </source>
</reference>
<protein>
    <submittedName>
        <fullName evidence="1">Flagellar biosynthesis protein FlgC</fullName>
    </submittedName>
</protein>
<proteinExistence type="predicted"/>
<keyword evidence="1" id="KW-0966">Cell projection</keyword>
<dbReference type="Proteomes" id="UP000295231">
    <property type="component" value="Unassembled WGS sequence"/>
</dbReference>
<dbReference type="AlphaFoldDB" id="A0A4R5G3Q2"/>
<gene>
    <name evidence="1" type="ORF">E0E04_07150</name>
</gene>
<comment type="caution">
    <text evidence="1">The sequence shown here is derived from an EMBL/GenBank/DDBJ whole genome shotgun (WGS) entry which is preliminary data.</text>
</comment>
<evidence type="ECO:0000313" key="1">
    <source>
        <dbReference type="EMBL" id="TDE71163.1"/>
    </source>
</evidence>